<dbReference type="Gene3D" id="3.40.50.11180">
    <property type="match status" value="1"/>
</dbReference>
<comment type="subcellular location">
    <subcellularLocation>
        <location evidence="1 13">Cytoplasm</location>
    </subcellularLocation>
</comment>
<dbReference type="InterPro" id="IPR036101">
    <property type="entry name" value="CarD-like/TRCF_RID_sf"/>
</dbReference>
<dbReference type="SUPFAM" id="SSF52540">
    <property type="entry name" value="P-loop containing nucleoside triphosphate hydrolases"/>
    <property type="match status" value="4"/>
</dbReference>
<dbReference type="InterPro" id="IPR001650">
    <property type="entry name" value="Helicase_C-like"/>
</dbReference>
<evidence type="ECO:0000256" key="6">
    <source>
        <dbReference type="ARBA" id="ARBA00022806"/>
    </source>
</evidence>
<evidence type="ECO:0000259" key="15">
    <source>
        <dbReference type="PROSITE" id="PS51194"/>
    </source>
</evidence>
<comment type="caution">
    <text evidence="16">The sequence shown here is derived from an EMBL/GenBank/DDBJ whole genome shotgun (WGS) entry which is preliminary data.</text>
</comment>
<dbReference type="CDD" id="cd17991">
    <property type="entry name" value="DEXHc_TRCF"/>
    <property type="match status" value="1"/>
</dbReference>
<evidence type="ECO:0000256" key="12">
    <source>
        <dbReference type="ARBA" id="ARBA00070128"/>
    </source>
</evidence>
<dbReference type="GO" id="GO:0005524">
    <property type="term" value="F:ATP binding"/>
    <property type="evidence" value="ECO:0007669"/>
    <property type="project" value="UniProtKB-UniRule"/>
</dbReference>
<sequence>MSKNEIKKIPLIGTSLADIKPATRKKEERPKGSELSLCIAQNALLLKEKKELLVVICANPADVIRLQEEIPFFDTSLKVLSFPDWETLPYDVLSPHADLVGERLETLYTLLNRNSQNRELDILLVSATTATQRLAPKQFIGSNSLMLKKGETLDPQNLKSELVQAGYEHVTQVVEQGEFASRGSILDLYPMGSKFPFRLDFFDDELEQIRYFDPDSQRSLEEVREIRLLPAHEFPMNDNTREFFLSNWRERFEGNPSKYTTYKDIENGIASPGIENYLPLFFDHTDTLFDFIGDSAKLILIGEIEEAIIQFDRENEERAKFLKAENSHPVLPLKELYMTSPEFFDFCKKFPRLSLSSSNDNTPIFEATIAIQRKNQDPLSGLKTFAKTIEEKDGKLLILANSPGRLETIHQLFKEYKFKVELTKDFNSFIASKHQCCLAFGPLYSGLKLGSPVLAIVTEAELYAYSGKPIRRTRRKTETESNLDMMIRDLSELKVGDPIVHLEHGIGRYRGLTTIETPEGPAEFLQIEYAKEAKLYVPITHLHLISRYSGADPENAPLHALGKGDWEKAKKKAAKMVRDTAAELLNIYALRESRKGHAFEYSQQDYEAFCEDFPFEETEDQLAAIRAVKQDMESDKPMDRLVCGDVGFGKTEVALRAAFIAVMGHKQVAVLCPTTLLAEQHAETFRDRFSNWPVKVAELSRFRSSTEVKKVIEGLETGTIDIVVGTHKLLSEQVKFKNLGLVIIDEEHRFGVRQKERLKAMRSEVDILTLTATPIPRTLSMSLEGIRDFSVIATAPQKRLAIKTFVQRETDSLVREASLRELKRGGQVYFLHNEVETIQNRLDQLQKLIPEARIDVAHGQMNERELEKVMRDFYAQRTNILLCTTIIETGIDVPNANTIIMHRADKFGLAQLHQLRGRVGRSHHQAYAYLLTPGEGAITKNAAKRLEAIQEMESLGSGFFLAMHDLEIRGAGEILGDNQSGLITGVGFEVYNQMLEKAVLSLKSGKEPDLEAPLAATTEINLHSPALLRSDYVHDVHQRLNFYKKLAAAKKREEIITIQEEIADRFGPLTDESRTLIKTHLIRIEAKDLGIRKIDAGESEAIITFDTDAPVDPAKLFRLLQSSRFLKMAGPTKLKLTDKMDTVDKKTEKIIKILKELK</sequence>
<dbReference type="GO" id="GO:0005737">
    <property type="term" value="C:cytoplasm"/>
    <property type="evidence" value="ECO:0007669"/>
    <property type="project" value="UniProtKB-SubCell"/>
</dbReference>
<dbReference type="Pfam" id="PF03461">
    <property type="entry name" value="TRCF"/>
    <property type="match status" value="1"/>
</dbReference>
<evidence type="ECO:0000256" key="5">
    <source>
        <dbReference type="ARBA" id="ARBA00022801"/>
    </source>
</evidence>
<name>A0A227KE86_9BURK</name>
<dbReference type="PANTHER" id="PTHR47964">
    <property type="entry name" value="ATP-DEPENDENT DNA HELICASE HOMOLOG RECG, CHLOROPLASTIC"/>
    <property type="match status" value="1"/>
</dbReference>
<dbReference type="InterPro" id="IPR011545">
    <property type="entry name" value="DEAD/DEAH_box_helicase_dom"/>
</dbReference>
<dbReference type="GO" id="GO:0000716">
    <property type="term" value="P:transcription-coupled nucleotide-excision repair, DNA damage recognition"/>
    <property type="evidence" value="ECO:0007669"/>
    <property type="project" value="UniProtKB-UniRule"/>
</dbReference>
<dbReference type="InterPro" id="IPR003711">
    <property type="entry name" value="CarD-like/TRCF_RID"/>
</dbReference>
<dbReference type="Pfam" id="PF00270">
    <property type="entry name" value="DEAD"/>
    <property type="match status" value="1"/>
</dbReference>
<feature type="domain" description="Helicase ATP-binding" evidence="14">
    <location>
        <begin position="631"/>
        <end position="792"/>
    </location>
</feature>
<dbReference type="Gene3D" id="3.40.50.11140">
    <property type="match status" value="1"/>
</dbReference>
<dbReference type="InterPro" id="IPR041471">
    <property type="entry name" value="UvrB_inter"/>
</dbReference>
<dbReference type="Gene3D" id="3.90.1150.50">
    <property type="entry name" value="Transcription-repair-coupling factor, D7 domain"/>
    <property type="match status" value="1"/>
</dbReference>
<dbReference type="HAMAP" id="MF_00969">
    <property type="entry name" value="TRCF"/>
    <property type="match status" value="1"/>
</dbReference>
<dbReference type="Pfam" id="PF02559">
    <property type="entry name" value="CarD_TRCF_RID"/>
    <property type="match status" value="1"/>
</dbReference>
<evidence type="ECO:0000256" key="13">
    <source>
        <dbReference type="HAMAP-Rule" id="MF_00969"/>
    </source>
</evidence>
<dbReference type="SMART" id="SM00490">
    <property type="entry name" value="HELICc"/>
    <property type="match status" value="1"/>
</dbReference>
<dbReference type="InterPro" id="IPR004576">
    <property type="entry name" value="Mfd"/>
</dbReference>
<dbReference type="SUPFAM" id="SSF143517">
    <property type="entry name" value="TRCF domain-like"/>
    <property type="match status" value="1"/>
</dbReference>
<comment type="function">
    <text evidence="13">Couples transcription and DNA repair by recognizing RNA polymerase (RNAP) stalled at DNA lesions. Mediates ATP-dependent release of RNAP and its truncated transcript from the DNA, and recruitment of nucleotide excision repair machinery to the damaged site.</text>
</comment>
<dbReference type="GeneID" id="78361444"/>
<dbReference type="FunFam" id="3.40.50.300:FF:000546">
    <property type="entry name" value="Transcription-repair-coupling factor"/>
    <property type="match status" value="1"/>
</dbReference>
<dbReference type="GO" id="GO:0016787">
    <property type="term" value="F:hydrolase activity"/>
    <property type="evidence" value="ECO:0007669"/>
    <property type="project" value="UniProtKB-KW"/>
</dbReference>
<dbReference type="InterPro" id="IPR047112">
    <property type="entry name" value="RecG/Mfd"/>
</dbReference>
<dbReference type="PANTHER" id="PTHR47964:SF1">
    <property type="entry name" value="ATP-DEPENDENT DNA HELICASE HOMOLOG RECG, CHLOROPLASTIC"/>
    <property type="match status" value="1"/>
</dbReference>
<reference evidence="17" key="1">
    <citation type="submission" date="2017-05" db="EMBL/GenBank/DDBJ databases">
        <title>Improved OligoMM genomes.</title>
        <authorList>
            <person name="Garzetti D."/>
        </authorList>
    </citation>
    <scope>NUCLEOTIDE SEQUENCE [LARGE SCALE GENOMIC DNA]</scope>
    <source>
        <strain evidence="17">YL45</strain>
    </source>
</reference>
<dbReference type="PROSITE" id="PS51192">
    <property type="entry name" value="HELICASE_ATP_BIND_1"/>
    <property type="match status" value="1"/>
</dbReference>
<keyword evidence="4 13" id="KW-0227">DNA damage</keyword>
<dbReference type="SMART" id="SM01058">
    <property type="entry name" value="CarD_TRCF"/>
    <property type="match status" value="1"/>
</dbReference>
<evidence type="ECO:0000256" key="10">
    <source>
        <dbReference type="ARBA" id="ARBA00061104"/>
    </source>
</evidence>
<evidence type="ECO:0000259" key="14">
    <source>
        <dbReference type="PROSITE" id="PS51192"/>
    </source>
</evidence>
<dbReference type="InterPro" id="IPR014001">
    <property type="entry name" value="Helicase_ATP-bd"/>
</dbReference>
<dbReference type="FunFam" id="3.40.50.300:FF:000300">
    <property type="entry name" value="Transcription-repair-coupling factor"/>
    <property type="match status" value="1"/>
</dbReference>
<evidence type="ECO:0000256" key="4">
    <source>
        <dbReference type="ARBA" id="ARBA00022763"/>
    </source>
</evidence>
<comment type="similarity">
    <text evidence="10 13">In the N-terminal section; belongs to the UvrB family.</text>
</comment>
<keyword evidence="2 13" id="KW-0963">Cytoplasm</keyword>
<dbReference type="Pfam" id="PF21132">
    <property type="entry name" value="MFD_D3"/>
    <property type="match status" value="1"/>
</dbReference>
<evidence type="ECO:0000256" key="2">
    <source>
        <dbReference type="ARBA" id="ARBA00022490"/>
    </source>
</evidence>
<dbReference type="Gene3D" id="3.30.2060.10">
    <property type="entry name" value="Penicillin-binding protein 1b domain"/>
    <property type="match status" value="1"/>
</dbReference>
<feature type="domain" description="Helicase C-terminal" evidence="15">
    <location>
        <begin position="814"/>
        <end position="967"/>
    </location>
</feature>
<dbReference type="InterPro" id="IPR037235">
    <property type="entry name" value="TRCF-like_C_D7"/>
</dbReference>
<comment type="similarity">
    <text evidence="11 13">In the C-terminal section; belongs to the helicase family. RecG subfamily.</text>
</comment>
<evidence type="ECO:0000256" key="3">
    <source>
        <dbReference type="ARBA" id="ARBA00022741"/>
    </source>
</evidence>
<dbReference type="SMART" id="SM00487">
    <property type="entry name" value="DEXDc"/>
    <property type="match status" value="1"/>
</dbReference>
<dbReference type="SMART" id="SM00982">
    <property type="entry name" value="TRCF"/>
    <property type="match status" value="1"/>
</dbReference>
<keyword evidence="7 13" id="KW-0067">ATP-binding</keyword>
<dbReference type="GO" id="GO:0003678">
    <property type="term" value="F:DNA helicase activity"/>
    <property type="evidence" value="ECO:0007669"/>
    <property type="project" value="TreeGrafter"/>
</dbReference>
<evidence type="ECO:0000313" key="17">
    <source>
        <dbReference type="Proteomes" id="UP000214610"/>
    </source>
</evidence>
<evidence type="ECO:0000256" key="11">
    <source>
        <dbReference type="ARBA" id="ARBA00061399"/>
    </source>
</evidence>
<dbReference type="GO" id="GO:0003684">
    <property type="term" value="F:damaged DNA binding"/>
    <property type="evidence" value="ECO:0007669"/>
    <property type="project" value="InterPro"/>
</dbReference>
<protein>
    <recommendedName>
        <fullName evidence="12 13">Transcription-repair-coupling factor</fullName>
        <shortName evidence="13">TRCF</shortName>
        <ecNumber evidence="13">3.6.4.-</ecNumber>
    </recommendedName>
</protein>
<evidence type="ECO:0000313" key="16">
    <source>
        <dbReference type="EMBL" id="OXE45843.1"/>
    </source>
</evidence>
<keyword evidence="6" id="KW-0347">Helicase</keyword>
<dbReference type="AlphaFoldDB" id="A0A227KE86"/>
<dbReference type="InterPro" id="IPR027417">
    <property type="entry name" value="P-loop_NTPase"/>
</dbReference>
<evidence type="ECO:0000256" key="8">
    <source>
        <dbReference type="ARBA" id="ARBA00023125"/>
    </source>
</evidence>
<dbReference type="Gene3D" id="3.40.50.300">
    <property type="entry name" value="P-loop containing nucleotide triphosphate hydrolases"/>
    <property type="match status" value="2"/>
</dbReference>
<dbReference type="InterPro" id="IPR048635">
    <property type="entry name" value="MFD_D3"/>
</dbReference>
<dbReference type="Proteomes" id="UP000214610">
    <property type="component" value="Unassembled WGS sequence"/>
</dbReference>
<accession>A0A227KE86</accession>
<keyword evidence="17" id="KW-1185">Reference proteome</keyword>
<evidence type="ECO:0000256" key="9">
    <source>
        <dbReference type="ARBA" id="ARBA00023204"/>
    </source>
</evidence>
<dbReference type="PROSITE" id="PS51194">
    <property type="entry name" value="HELICASE_CTER"/>
    <property type="match status" value="1"/>
</dbReference>
<keyword evidence="9 13" id="KW-0234">DNA repair</keyword>
<gene>
    <name evidence="13" type="primary">mfd</name>
    <name evidence="16" type="ORF">ADH67_10515</name>
</gene>
<dbReference type="NCBIfam" id="TIGR00580">
    <property type="entry name" value="mfd"/>
    <property type="match status" value="1"/>
</dbReference>
<dbReference type="InterPro" id="IPR005118">
    <property type="entry name" value="TRCF_C"/>
</dbReference>
<dbReference type="Pfam" id="PF00271">
    <property type="entry name" value="Helicase_C"/>
    <property type="match status" value="1"/>
</dbReference>
<dbReference type="RefSeq" id="WP_066592810.1">
    <property type="nucleotide sequence ID" value="NZ_CAJTBZ010000034.1"/>
</dbReference>
<dbReference type="EMBL" id="NHMP01000007">
    <property type="protein sequence ID" value="OXE45843.1"/>
    <property type="molecule type" value="Genomic_DNA"/>
</dbReference>
<dbReference type="Pfam" id="PF17757">
    <property type="entry name" value="UvrB_inter"/>
    <property type="match status" value="1"/>
</dbReference>
<keyword evidence="8 13" id="KW-0238">DNA-binding</keyword>
<dbReference type="Gene3D" id="2.40.10.170">
    <property type="match status" value="1"/>
</dbReference>
<dbReference type="GO" id="GO:0006355">
    <property type="term" value="P:regulation of DNA-templated transcription"/>
    <property type="evidence" value="ECO:0007669"/>
    <property type="project" value="UniProtKB-UniRule"/>
</dbReference>
<evidence type="ECO:0000256" key="1">
    <source>
        <dbReference type="ARBA" id="ARBA00004496"/>
    </source>
</evidence>
<keyword evidence="5 13" id="KW-0378">Hydrolase</keyword>
<keyword evidence="3 13" id="KW-0547">Nucleotide-binding</keyword>
<proteinExistence type="inferred from homology"/>
<organism evidence="16 17">
    <name type="scientific">Turicimonas muris</name>
    <dbReference type="NCBI Taxonomy" id="1796652"/>
    <lineage>
        <taxon>Bacteria</taxon>
        <taxon>Pseudomonadati</taxon>
        <taxon>Pseudomonadota</taxon>
        <taxon>Betaproteobacteria</taxon>
        <taxon>Burkholderiales</taxon>
        <taxon>Sutterellaceae</taxon>
        <taxon>Turicimonas</taxon>
    </lineage>
</organism>
<dbReference type="SUPFAM" id="SSF141259">
    <property type="entry name" value="CarD-like"/>
    <property type="match status" value="1"/>
</dbReference>
<dbReference type="EC" id="3.6.4.-" evidence="13"/>
<evidence type="ECO:0000256" key="7">
    <source>
        <dbReference type="ARBA" id="ARBA00022840"/>
    </source>
</evidence>